<evidence type="ECO:0000259" key="3">
    <source>
        <dbReference type="Pfam" id="PF14016"/>
    </source>
</evidence>
<organism evidence="4 5">
    <name type="scientific">Actinomadura citrea</name>
    <dbReference type="NCBI Taxonomy" id="46158"/>
    <lineage>
        <taxon>Bacteria</taxon>
        <taxon>Bacillati</taxon>
        <taxon>Actinomycetota</taxon>
        <taxon>Actinomycetes</taxon>
        <taxon>Streptosporangiales</taxon>
        <taxon>Thermomonosporaceae</taxon>
        <taxon>Actinomadura</taxon>
    </lineage>
</organism>
<gene>
    <name evidence="4" type="ORF">BJ999_000641</name>
</gene>
<feature type="region of interest" description="Disordered" evidence="1">
    <location>
        <begin position="34"/>
        <end position="69"/>
    </location>
</feature>
<dbReference type="InterPro" id="IPR025326">
    <property type="entry name" value="DUF4232"/>
</dbReference>
<keyword evidence="5" id="KW-1185">Reference proteome</keyword>
<protein>
    <recommendedName>
        <fullName evidence="3">DUF4232 domain-containing protein</fullName>
    </recommendedName>
</protein>
<feature type="domain" description="DUF4232" evidence="3">
    <location>
        <begin position="70"/>
        <end position="203"/>
    </location>
</feature>
<dbReference type="Pfam" id="PF14016">
    <property type="entry name" value="DUF4232"/>
    <property type="match status" value="1"/>
</dbReference>
<dbReference type="PROSITE" id="PS51257">
    <property type="entry name" value="PROKAR_LIPOPROTEIN"/>
    <property type="match status" value="1"/>
</dbReference>
<comment type="caution">
    <text evidence="4">The sequence shown here is derived from an EMBL/GenBank/DDBJ whole genome shotgun (WGS) entry which is preliminary data.</text>
</comment>
<evidence type="ECO:0000313" key="5">
    <source>
        <dbReference type="Proteomes" id="UP000591272"/>
    </source>
</evidence>
<reference evidence="4 5" key="1">
    <citation type="submission" date="2020-07" db="EMBL/GenBank/DDBJ databases">
        <title>Sequencing the genomes of 1000 actinobacteria strains.</title>
        <authorList>
            <person name="Klenk H.-P."/>
        </authorList>
    </citation>
    <scope>NUCLEOTIDE SEQUENCE [LARGE SCALE GENOMIC DNA]</scope>
    <source>
        <strain evidence="4 5">DSM 43461</strain>
    </source>
</reference>
<dbReference type="AlphaFoldDB" id="A0A7Y9KAJ4"/>
<evidence type="ECO:0000256" key="1">
    <source>
        <dbReference type="SAM" id="MobiDB-lite"/>
    </source>
</evidence>
<evidence type="ECO:0000313" key="4">
    <source>
        <dbReference type="EMBL" id="NYE10345.1"/>
    </source>
</evidence>
<sequence length="208" mass="21464">MNITKRTRIRLIGAAGAALGTLGLGACGSAAVPAAGHGSGSATGPGAATPAPPTMPAVQGLPSSPTPPPCTPEGIAVSMNEPDSAMGLRAAQIELSNCGRRPYLLNGYPALRVLDERRQPFDVTTVRGTKEVKDAGPKPLTIRPGRKAVFVIVWRNRVTDANTVAVAGKYLEVRPAPGRPVVIVPANGPIDLGTTGRLEGTAWRLPTR</sequence>
<dbReference type="Proteomes" id="UP000591272">
    <property type="component" value="Unassembled WGS sequence"/>
</dbReference>
<dbReference type="PROSITE" id="PS51318">
    <property type="entry name" value="TAT"/>
    <property type="match status" value="1"/>
</dbReference>
<dbReference type="InterPro" id="IPR006311">
    <property type="entry name" value="TAT_signal"/>
</dbReference>
<feature type="chain" id="PRO_5039017074" description="DUF4232 domain-containing protein" evidence="2">
    <location>
        <begin position="27"/>
        <end position="208"/>
    </location>
</feature>
<dbReference type="RefSeq" id="WP_179831872.1">
    <property type="nucleotide sequence ID" value="NZ_BMRD01000005.1"/>
</dbReference>
<proteinExistence type="predicted"/>
<dbReference type="EMBL" id="JACCBT010000001">
    <property type="protein sequence ID" value="NYE10345.1"/>
    <property type="molecule type" value="Genomic_DNA"/>
</dbReference>
<keyword evidence="2" id="KW-0732">Signal</keyword>
<feature type="signal peptide" evidence="2">
    <location>
        <begin position="1"/>
        <end position="26"/>
    </location>
</feature>
<accession>A0A7Y9KAJ4</accession>
<evidence type="ECO:0000256" key="2">
    <source>
        <dbReference type="SAM" id="SignalP"/>
    </source>
</evidence>
<name>A0A7Y9KAJ4_9ACTN</name>